<name>A0A9N9FYD3_9GLOM</name>
<gene>
    <name evidence="2" type="ORF">PBRASI_LOCUS5992</name>
</gene>
<feature type="compositionally biased region" description="Low complexity" evidence="1">
    <location>
        <begin position="120"/>
        <end position="133"/>
    </location>
</feature>
<keyword evidence="3" id="KW-1185">Reference proteome</keyword>
<evidence type="ECO:0000313" key="3">
    <source>
        <dbReference type="Proteomes" id="UP000789739"/>
    </source>
</evidence>
<dbReference type="Proteomes" id="UP000789739">
    <property type="component" value="Unassembled WGS sequence"/>
</dbReference>
<protein>
    <submittedName>
        <fullName evidence="2">5826_t:CDS:1</fullName>
    </submittedName>
</protein>
<feature type="compositionally biased region" description="Polar residues" evidence="1">
    <location>
        <begin position="92"/>
        <end position="119"/>
    </location>
</feature>
<feature type="region of interest" description="Disordered" evidence="1">
    <location>
        <begin position="84"/>
        <end position="133"/>
    </location>
</feature>
<sequence length="133" mass="14990">MSAAYSTMNAQLCTLSNENWNLAQPNAQLTSAMTNMNGEINLDILIQGMDPLAAEQIVQYLTDQLDLPMENTWMNHLDQEQSKESNILMMENYSSSEKSNASIRPQELSNPVQSTDPIMNQNQSSIINNQHRI</sequence>
<organism evidence="2 3">
    <name type="scientific">Paraglomus brasilianum</name>
    <dbReference type="NCBI Taxonomy" id="144538"/>
    <lineage>
        <taxon>Eukaryota</taxon>
        <taxon>Fungi</taxon>
        <taxon>Fungi incertae sedis</taxon>
        <taxon>Mucoromycota</taxon>
        <taxon>Glomeromycotina</taxon>
        <taxon>Glomeromycetes</taxon>
        <taxon>Paraglomerales</taxon>
        <taxon>Paraglomeraceae</taxon>
        <taxon>Paraglomus</taxon>
    </lineage>
</organism>
<comment type="caution">
    <text evidence="2">The sequence shown here is derived from an EMBL/GenBank/DDBJ whole genome shotgun (WGS) entry which is preliminary data.</text>
</comment>
<proteinExistence type="predicted"/>
<dbReference type="AlphaFoldDB" id="A0A9N9FYD3"/>
<evidence type="ECO:0000256" key="1">
    <source>
        <dbReference type="SAM" id="MobiDB-lite"/>
    </source>
</evidence>
<reference evidence="2" key="1">
    <citation type="submission" date="2021-06" db="EMBL/GenBank/DDBJ databases">
        <authorList>
            <person name="Kallberg Y."/>
            <person name="Tangrot J."/>
            <person name="Rosling A."/>
        </authorList>
    </citation>
    <scope>NUCLEOTIDE SEQUENCE</scope>
    <source>
        <strain evidence="2">BR232B</strain>
    </source>
</reference>
<evidence type="ECO:0000313" key="2">
    <source>
        <dbReference type="EMBL" id="CAG8568907.1"/>
    </source>
</evidence>
<dbReference type="EMBL" id="CAJVPI010000752">
    <property type="protein sequence ID" value="CAG8568907.1"/>
    <property type="molecule type" value="Genomic_DNA"/>
</dbReference>
<accession>A0A9N9FYD3</accession>